<dbReference type="Proteomes" id="UP000321523">
    <property type="component" value="Unassembled WGS sequence"/>
</dbReference>
<gene>
    <name evidence="4" type="ORF">SAE02_62130</name>
</gene>
<proteinExistence type="predicted"/>
<name>A0A512E050_9PROT</name>
<evidence type="ECO:0000256" key="1">
    <source>
        <dbReference type="SAM" id="MobiDB-lite"/>
    </source>
</evidence>
<dbReference type="InterPro" id="IPR042189">
    <property type="entry name" value="RNA_pol_sigma_70_r1_1_sf"/>
</dbReference>
<dbReference type="RefSeq" id="WP_052832266.1">
    <property type="nucleotide sequence ID" value="NZ_BJYZ01000035.1"/>
</dbReference>
<feature type="domain" description="RNA polymerase sigma factor 70 region 1.1" evidence="3">
    <location>
        <begin position="5"/>
        <end position="59"/>
    </location>
</feature>
<evidence type="ECO:0000313" key="5">
    <source>
        <dbReference type="Proteomes" id="UP000321523"/>
    </source>
</evidence>
<evidence type="ECO:0000256" key="2">
    <source>
        <dbReference type="SAM" id="Phobius"/>
    </source>
</evidence>
<evidence type="ECO:0000259" key="3">
    <source>
        <dbReference type="Pfam" id="PF03979"/>
    </source>
</evidence>
<dbReference type="OrthoDB" id="7306014at2"/>
<keyword evidence="5" id="KW-1185">Reference proteome</keyword>
<dbReference type="AlphaFoldDB" id="A0A512E050"/>
<organism evidence="4 5">
    <name type="scientific">Skermanella aerolata</name>
    <dbReference type="NCBI Taxonomy" id="393310"/>
    <lineage>
        <taxon>Bacteria</taxon>
        <taxon>Pseudomonadati</taxon>
        <taxon>Pseudomonadota</taxon>
        <taxon>Alphaproteobacteria</taxon>
        <taxon>Rhodospirillales</taxon>
        <taxon>Azospirillaceae</taxon>
        <taxon>Skermanella</taxon>
    </lineage>
</organism>
<accession>A0A512E050</accession>
<feature type="region of interest" description="Disordered" evidence="1">
    <location>
        <begin position="64"/>
        <end position="124"/>
    </location>
</feature>
<dbReference type="EMBL" id="BJYZ01000035">
    <property type="protein sequence ID" value="GEO42065.1"/>
    <property type="molecule type" value="Genomic_DNA"/>
</dbReference>
<dbReference type="Gene3D" id="1.10.220.120">
    <property type="entry name" value="Sigma-70 factor, region 1.1"/>
    <property type="match status" value="1"/>
</dbReference>
<keyword evidence="2" id="KW-0472">Membrane</keyword>
<protein>
    <recommendedName>
        <fullName evidence="3">RNA polymerase sigma factor 70 region 1.1 domain-containing protein</fullName>
    </recommendedName>
</protein>
<keyword evidence="2" id="KW-0812">Transmembrane</keyword>
<reference evidence="4 5" key="1">
    <citation type="submission" date="2019-07" db="EMBL/GenBank/DDBJ databases">
        <title>Whole genome shotgun sequence of Skermanella aerolata NBRC 106429.</title>
        <authorList>
            <person name="Hosoyama A."/>
            <person name="Uohara A."/>
            <person name="Ohji S."/>
            <person name="Ichikawa N."/>
        </authorList>
    </citation>
    <scope>NUCLEOTIDE SEQUENCE [LARGE SCALE GENOMIC DNA]</scope>
    <source>
        <strain evidence="4 5">NBRC 106429</strain>
    </source>
</reference>
<feature type="transmembrane region" description="Helical" evidence="2">
    <location>
        <begin position="130"/>
        <end position="148"/>
    </location>
</feature>
<feature type="compositionally biased region" description="Basic and acidic residues" evidence="1">
    <location>
        <begin position="72"/>
        <end position="88"/>
    </location>
</feature>
<comment type="caution">
    <text evidence="4">The sequence shown here is derived from an EMBL/GenBank/DDBJ whole genome shotgun (WGS) entry which is preliminary data.</text>
</comment>
<keyword evidence="2" id="KW-1133">Transmembrane helix</keyword>
<dbReference type="InterPro" id="IPR007127">
    <property type="entry name" value="RNA_pol_sigma_70_r1_1"/>
</dbReference>
<dbReference type="GO" id="GO:0003677">
    <property type="term" value="F:DNA binding"/>
    <property type="evidence" value="ECO:0007669"/>
    <property type="project" value="InterPro"/>
</dbReference>
<sequence length="149" mass="16326">MAIEEAAFRRLVDVGRERGFVTLDQVSAELPVDDMSQTELAETLDRLERAGVSVEVDEELTRARPLPVEDLPDFRLPEPPEDDRDRVVPLRSASPPGSGERQARSPVMTEVQEHGVSGHGAAGGESRTRMAVVFGGLLLLLVLVYVLVR</sequence>
<dbReference type="Pfam" id="PF03979">
    <property type="entry name" value="Sigma70_r1_1"/>
    <property type="match status" value="1"/>
</dbReference>
<dbReference type="GO" id="GO:0016987">
    <property type="term" value="F:sigma factor activity"/>
    <property type="evidence" value="ECO:0007669"/>
    <property type="project" value="InterPro"/>
</dbReference>
<evidence type="ECO:0000313" key="4">
    <source>
        <dbReference type="EMBL" id="GEO42065.1"/>
    </source>
</evidence>